<gene>
    <name evidence="2" type="ORF">E5347_12930</name>
</gene>
<dbReference type="GO" id="GO:0016491">
    <property type="term" value="F:oxidoreductase activity"/>
    <property type="evidence" value="ECO:0007669"/>
    <property type="project" value="InterPro"/>
</dbReference>
<evidence type="ECO:0000259" key="1">
    <source>
        <dbReference type="Pfam" id="PF02915"/>
    </source>
</evidence>
<dbReference type="Gene3D" id="6.10.140.1960">
    <property type="match status" value="2"/>
</dbReference>
<feature type="domain" description="Rubrerythrin diiron-binding" evidence="1">
    <location>
        <begin position="27"/>
        <end position="157"/>
    </location>
</feature>
<dbReference type="OrthoDB" id="9811690at2"/>
<comment type="caution">
    <text evidence="2">The sequence shown here is derived from an EMBL/GenBank/DDBJ whole genome shotgun (WGS) entry which is preliminary data.</text>
</comment>
<dbReference type="SUPFAM" id="SSF47240">
    <property type="entry name" value="Ferritin-like"/>
    <property type="match status" value="1"/>
</dbReference>
<accession>A0A4V3RKW0</accession>
<evidence type="ECO:0000313" key="2">
    <source>
        <dbReference type="EMBL" id="TGY41380.1"/>
    </source>
</evidence>
<dbReference type="InterPro" id="IPR009078">
    <property type="entry name" value="Ferritin-like_SF"/>
</dbReference>
<dbReference type="Proteomes" id="UP000306888">
    <property type="component" value="Unassembled WGS sequence"/>
</dbReference>
<reference evidence="2 3" key="1">
    <citation type="submission" date="2019-04" db="EMBL/GenBank/DDBJ databases">
        <title>Microbes associate with the intestines of laboratory mice.</title>
        <authorList>
            <person name="Navarre W."/>
            <person name="Wong E."/>
            <person name="Huang K."/>
            <person name="Tropini C."/>
            <person name="Ng K."/>
            <person name="Yu B."/>
        </authorList>
    </citation>
    <scope>NUCLEOTIDE SEQUENCE [LARGE SCALE GENOMIC DNA]</scope>
    <source>
        <strain evidence="2 3">NM50_B9-20</strain>
    </source>
</reference>
<proteinExistence type="predicted"/>
<dbReference type="GO" id="GO:0046872">
    <property type="term" value="F:metal ion binding"/>
    <property type="evidence" value="ECO:0007669"/>
    <property type="project" value="InterPro"/>
</dbReference>
<organism evidence="2 3">
    <name type="scientific">Clostridium sartagoforme</name>
    <dbReference type="NCBI Taxonomy" id="84031"/>
    <lineage>
        <taxon>Bacteria</taxon>
        <taxon>Bacillati</taxon>
        <taxon>Bacillota</taxon>
        <taxon>Clostridia</taxon>
        <taxon>Eubacteriales</taxon>
        <taxon>Clostridiaceae</taxon>
        <taxon>Clostridium</taxon>
    </lineage>
</organism>
<dbReference type="CDD" id="cd00657">
    <property type="entry name" value="Ferritin_like"/>
    <property type="match status" value="1"/>
</dbReference>
<keyword evidence="3" id="KW-1185">Reference proteome</keyword>
<evidence type="ECO:0000313" key="3">
    <source>
        <dbReference type="Proteomes" id="UP000306888"/>
    </source>
</evidence>
<dbReference type="EMBL" id="SRYR01000008">
    <property type="protein sequence ID" value="TGY41380.1"/>
    <property type="molecule type" value="Genomic_DNA"/>
</dbReference>
<sequence length="169" mass="19838">MSYTNPDGQPQGIASLDTNKLREILIAEIDAINGYADHIANSNMEEINDAWRSIMRDEKKHYGMILSLLRKYDPMQYKAYQDHISDKLGPKLPMQTYKPNYDKQIILNNVREDIKGELEAVILYEQHINTIPYNDVRYTLYSIINDEKEHAEHLTQLLLKYDTDKYNDL</sequence>
<protein>
    <submittedName>
        <fullName evidence="2">Ferritin-like domain-containing protein</fullName>
    </submittedName>
</protein>
<dbReference type="AlphaFoldDB" id="A0A4V3RKW0"/>
<dbReference type="Pfam" id="PF02915">
    <property type="entry name" value="Rubrerythrin"/>
    <property type="match status" value="1"/>
</dbReference>
<dbReference type="RefSeq" id="WP_136007646.1">
    <property type="nucleotide sequence ID" value="NZ_SRYR01000008.1"/>
</dbReference>
<dbReference type="InterPro" id="IPR003251">
    <property type="entry name" value="Rr_diiron-bd_dom"/>
</dbReference>
<name>A0A4V3RKW0_9CLOT</name>